<dbReference type="EMBL" id="QPKB01000003">
    <property type="protein sequence ID" value="RWR79783.1"/>
    <property type="molecule type" value="Genomic_DNA"/>
</dbReference>
<evidence type="ECO:0000313" key="1">
    <source>
        <dbReference type="EMBL" id="RWR79783.1"/>
    </source>
</evidence>
<dbReference type="AlphaFoldDB" id="A0A443NMM9"/>
<evidence type="ECO:0000313" key="2">
    <source>
        <dbReference type="Proteomes" id="UP000283530"/>
    </source>
</evidence>
<reference evidence="1 2" key="1">
    <citation type="journal article" date="2019" name="Nat. Plants">
        <title>Stout camphor tree genome fills gaps in understanding of flowering plant genome evolution.</title>
        <authorList>
            <person name="Chaw S.M."/>
            <person name="Liu Y.C."/>
            <person name="Wu Y.W."/>
            <person name="Wang H.Y."/>
            <person name="Lin C.I."/>
            <person name="Wu C.S."/>
            <person name="Ke H.M."/>
            <person name="Chang L.Y."/>
            <person name="Hsu C.Y."/>
            <person name="Yang H.T."/>
            <person name="Sudianto E."/>
            <person name="Hsu M.H."/>
            <person name="Wu K.P."/>
            <person name="Wang L.N."/>
            <person name="Leebens-Mack J.H."/>
            <person name="Tsai I.J."/>
        </authorList>
    </citation>
    <scope>NUCLEOTIDE SEQUENCE [LARGE SCALE GENOMIC DNA]</scope>
    <source>
        <strain evidence="2">cv. Chaw 1501</strain>
        <tissue evidence="1">Young leaves</tissue>
    </source>
</reference>
<organism evidence="1 2">
    <name type="scientific">Cinnamomum micranthum f. kanehirae</name>
    <dbReference type="NCBI Taxonomy" id="337451"/>
    <lineage>
        <taxon>Eukaryota</taxon>
        <taxon>Viridiplantae</taxon>
        <taxon>Streptophyta</taxon>
        <taxon>Embryophyta</taxon>
        <taxon>Tracheophyta</taxon>
        <taxon>Spermatophyta</taxon>
        <taxon>Magnoliopsida</taxon>
        <taxon>Magnoliidae</taxon>
        <taxon>Laurales</taxon>
        <taxon>Lauraceae</taxon>
        <taxon>Cinnamomum</taxon>
    </lineage>
</organism>
<name>A0A443NMM9_9MAGN</name>
<sequence length="120" mass="13789">MSGIKMLYLLRCHSWSSTCSPTFLECYRSLKCASYYSPQNKSLFDSGGCLEDVYLLFGSMNSIVKSLILLHSRLLISFFKNFKQQQMKVRCWFEQLDVGPAAFEAERAQEAVGPSVEHKW</sequence>
<dbReference type="Proteomes" id="UP000283530">
    <property type="component" value="Unassembled WGS sequence"/>
</dbReference>
<proteinExistence type="predicted"/>
<protein>
    <submittedName>
        <fullName evidence="1">Uncharacterized protein</fullName>
    </submittedName>
</protein>
<gene>
    <name evidence="1" type="ORF">CKAN_00838000</name>
</gene>
<comment type="caution">
    <text evidence="1">The sequence shown here is derived from an EMBL/GenBank/DDBJ whole genome shotgun (WGS) entry which is preliminary data.</text>
</comment>
<keyword evidence="2" id="KW-1185">Reference proteome</keyword>
<accession>A0A443NMM9</accession>